<dbReference type="EMBL" id="JABELV010000056">
    <property type="protein sequence ID" value="KAG7548949.1"/>
    <property type="molecule type" value="Genomic_DNA"/>
</dbReference>
<protein>
    <recommendedName>
        <fullName evidence="9">RTA1 like protein-domain-containing protein</fullName>
    </recommendedName>
</protein>
<evidence type="ECO:0008006" key="9">
    <source>
        <dbReference type="Google" id="ProtNLM"/>
    </source>
</evidence>
<feature type="transmembrane region" description="Helical" evidence="6">
    <location>
        <begin position="225"/>
        <end position="244"/>
    </location>
</feature>
<accession>A0A8K0JL72</accession>
<evidence type="ECO:0000256" key="2">
    <source>
        <dbReference type="ARBA" id="ARBA00022692"/>
    </source>
</evidence>
<dbReference type="GO" id="GO:0016020">
    <property type="term" value="C:membrane"/>
    <property type="evidence" value="ECO:0007669"/>
    <property type="project" value="UniProtKB-SubCell"/>
</dbReference>
<keyword evidence="8" id="KW-1185">Reference proteome</keyword>
<comment type="subcellular location">
    <subcellularLocation>
        <location evidence="1">Membrane</location>
        <topology evidence="1">Multi-pass membrane protein</topology>
    </subcellularLocation>
</comment>
<dbReference type="Pfam" id="PF04479">
    <property type="entry name" value="RTA1"/>
    <property type="match status" value="1"/>
</dbReference>
<evidence type="ECO:0000313" key="8">
    <source>
        <dbReference type="Proteomes" id="UP000812966"/>
    </source>
</evidence>
<sequence>MIVYAILAIALWVRYFKMSRPRSKWMRWLPVGTTMMSIGLGIRIARRNGTGAWSFLGETILLLSAPCAIIAQNYKLLSVLSLHLDADDCLIIRRSFLMPLFLTSDTITFLSQLAGTAMQATTISDIMQYGTYVTLGGLIVQAVTLATFITSWFLFRRRVERRSLHDQKWTDGSPYVLGYNRSTDFRWVWWCIGFSCLCCLIRAIYRVAEYASGFDSYLANHEAFFYVFDSIPLALSVGVFIYFWPPYALDASGAIIPTTSNVEMSGVKGRIPEVRGFSAGAGQGVFQGGYRNGRNPRPDGGPFQPL</sequence>
<feature type="transmembrane region" description="Helical" evidence="6">
    <location>
        <begin position="135"/>
        <end position="155"/>
    </location>
</feature>
<dbReference type="PANTHER" id="PTHR31465:SF1">
    <property type="entry name" value="PROTEIN RTA1-RELATED"/>
    <property type="match status" value="1"/>
</dbReference>
<dbReference type="InterPro" id="IPR007568">
    <property type="entry name" value="RTA1"/>
</dbReference>
<feature type="transmembrane region" description="Helical" evidence="6">
    <location>
        <begin position="25"/>
        <end position="45"/>
    </location>
</feature>
<evidence type="ECO:0000313" key="7">
    <source>
        <dbReference type="EMBL" id="KAG7548949.1"/>
    </source>
</evidence>
<feature type="transmembrane region" description="Helical" evidence="6">
    <location>
        <begin position="187"/>
        <end position="205"/>
    </location>
</feature>
<reference evidence="7" key="1">
    <citation type="submission" date="2020-04" db="EMBL/GenBank/DDBJ databases">
        <title>Analysis of mating type loci in Filobasidium floriforme.</title>
        <authorList>
            <person name="Nowrousian M."/>
        </authorList>
    </citation>
    <scope>NUCLEOTIDE SEQUENCE</scope>
    <source>
        <strain evidence="7">CBS 6242</strain>
    </source>
</reference>
<organism evidence="7 8">
    <name type="scientific">Filobasidium floriforme</name>
    <dbReference type="NCBI Taxonomy" id="5210"/>
    <lineage>
        <taxon>Eukaryota</taxon>
        <taxon>Fungi</taxon>
        <taxon>Dikarya</taxon>
        <taxon>Basidiomycota</taxon>
        <taxon>Agaricomycotina</taxon>
        <taxon>Tremellomycetes</taxon>
        <taxon>Filobasidiales</taxon>
        <taxon>Filobasidiaceae</taxon>
        <taxon>Filobasidium</taxon>
    </lineage>
</organism>
<feature type="transmembrane region" description="Helical" evidence="6">
    <location>
        <begin position="95"/>
        <end position="115"/>
    </location>
</feature>
<keyword evidence="4 6" id="KW-0472">Membrane</keyword>
<evidence type="ECO:0000256" key="3">
    <source>
        <dbReference type="ARBA" id="ARBA00022989"/>
    </source>
</evidence>
<dbReference type="AlphaFoldDB" id="A0A8K0JL72"/>
<keyword evidence="3 6" id="KW-1133">Transmembrane helix</keyword>
<evidence type="ECO:0000256" key="1">
    <source>
        <dbReference type="ARBA" id="ARBA00004141"/>
    </source>
</evidence>
<feature type="transmembrane region" description="Helical" evidence="6">
    <location>
        <begin position="51"/>
        <end position="74"/>
    </location>
</feature>
<dbReference type="PANTHER" id="PTHR31465">
    <property type="entry name" value="PROTEIN RTA1-RELATED"/>
    <property type="match status" value="1"/>
</dbReference>
<evidence type="ECO:0000256" key="5">
    <source>
        <dbReference type="SAM" id="MobiDB-lite"/>
    </source>
</evidence>
<feature type="compositionally biased region" description="Gly residues" evidence="5">
    <location>
        <begin position="280"/>
        <end position="291"/>
    </location>
</feature>
<name>A0A8K0JL72_9TREE</name>
<evidence type="ECO:0000256" key="6">
    <source>
        <dbReference type="SAM" id="Phobius"/>
    </source>
</evidence>
<proteinExistence type="predicted"/>
<feature type="region of interest" description="Disordered" evidence="5">
    <location>
        <begin position="280"/>
        <end position="306"/>
    </location>
</feature>
<comment type="caution">
    <text evidence="7">The sequence shown here is derived from an EMBL/GenBank/DDBJ whole genome shotgun (WGS) entry which is preliminary data.</text>
</comment>
<gene>
    <name evidence="7" type="ORF">FFLO_03154</name>
</gene>
<dbReference type="Proteomes" id="UP000812966">
    <property type="component" value="Unassembled WGS sequence"/>
</dbReference>
<evidence type="ECO:0000256" key="4">
    <source>
        <dbReference type="ARBA" id="ARBA00023136"/>
    </source>
</evidence>
<keyword evidence="2 6" id="KW-0812">Transmembrane</keyword>